<sequence>MDPIQEAIEFLESREAGNNFSYRQIAKMFGVELSTLVRRHQGKTQPRGTMHRLLHPQQEKELVEYIRGLSERRLPPTRTMIRNFASSLAGKEVSETWVSRFLRRHPSELISRYTSGMDRKRHKADSGAKYKLYFELLHAKMMEYGVQPTQIYNMDEKGFQIGCLGRSKRVFDKVLYDQKGVRACLQDGNTQWITVLACVCADGTALSPSLIFQSDAGTLQASWVDAIDAEKHSVFVASSPTGWTNNDIGLAWLKEVFIRETRRSGVNGYRLLILDGHESHVTMDFINFCNDNKILLAVFPSHATHTLQPLDVSLFKPLSDAYSNELAKYLQDSQGLLPIVKGDFFHLFWSAWCTAFKPPTIIKSFEATGIYPPNAEVILKRFVKGGYNSDDGSSSCFSEEDWVKIEGIIRRQVKDQRNKEVKKLRRSLHHISTQASLLRHEVRGLRRAMGIRNGREKKSYTLQLNNPHEYNGGAVFWSPKKVRQARDDEAARQQQLQLEKAQKAERAQEKEQSRLNKLQEAEQKRVERERLKEAREKKREKERAEKEHRKAARDSQKAIQQSQNGKRKASQSSSQKQKRQKGVSDAARRVQAEVAAPVVPTQTTRQGRTTKVPSKYK</sequence>
<dbReference type="GO" id="GO:0005634">
    <property type="term" value="C:nucleus"/>
    <property type="evidence" value="ECO:0007669"/>
    <property type="project" value="TreeGrafter"/>
</dbReference>
<dbReference type="PANTHER" id="PTHR19303:SF74">
    <property type="entry name" value="POGO TRANSPOSABLE ELEMENT WITH KRAB DOMAIN"/>
    <property type="match status" value="1"/>
</dbReference>
<dbReference type="Pfam" id="PF03184">
    <property type="entry name" value="DDE_1"/>
    <property type="match status" value="1"/>
</dbReference>
<evidence type="ECO:0000313" key="5">
    <source>
        <dbReference type="Proteomes" id="UP000245464"/>
    </source>
</evidence>
<dbReference type="KEGG" id="ptrr:90954013"/>
<dbReference type="InterPro" id="IPR006600">
    <property type="entry name" value="HTH_CenpB_DNA-bd_dom"/>
</dbReference>
<dbReference type="Proteomes" id="UP000245464">
    <property type="component" value="Chromosome 1"/>
</dbReference>
<evidence type="ECO:0000256" key="1">
    <source>
        <dbReference type="ARBA" id="ARBA00023125"/>
    </source>
</evidence>
<dbReference type="InterPro" id="IPR050863">
    <property type="entry name" value="CenT-Element_Derived"/>
</dbReference>
<dbReference type="AlphaFoldDB" id="A0A834S7F5"/>
<comment type="caution">
    <text evidence="4">The sequence shown here is derived from an EMBL/GenBank/DDBJ whole genome shotgun (WGS) entry which is preliminary data.</text>
</comment>
<dbReference type="Pfam" id="PF03221">
    <property type="entry name" value="HTH_Tnp_Tc5"/>
    <property type="match status" value="1"/>
</dbReference>
<accession>A0A834S7F5</accession>
<feature type="region of interest" description="Disordered" evidence="2">
    <location>
        <begin position="481"/>
        <end position="617"/>
    </location>
</feature>
<evidence type="ECO:0000259" key="3">
    <source>
        <dbReference type="PROSITE" id="PS51253"/>
    </source>
</evidence>
<dbReference type="GO" id="GO:0003677">
    <property type="term" value="F:DNA binding"/>
    <property type="evidence" value="ECO:0007669"/>
    <property type="project" value="UniProtKB-KW"/>
</dbReference>
<feature type="domain" description="HTH CENPB-type" evidence="3">
    <location>
        <begin position="46"/>
        <end position="111"/>
    </location>
</feature>
<dbReference type="GeneID" id="90954013"/>
<evidence type="ECO:0000256" key="2">
    <source>
        <dbReference type="SAM" id="MobiDB-lite"/>
    </source>
</evidence>
<protein>
    <recommendedName>
        <fullName evidence="3">HTH CENPB-type domain-containing protein</fullName>
    </recommendedName>
</protein>
<proteinExistence type="predicted"/>
<organism evidence="4 5">
    <name type="scientific">Pyrenophora tritici-repentis</name>
    <dbReference type="NCBI Taxonomy" id="45151"/>
    <lineage>
        <taxon>Eukaryota</taxon>
        <taxon>Fungi</taxon>
        <taxon>Dikarya</taxon>
        <taxon>Ascomycota</taxon>
        <taxon>Pezizomycotina</taxon>
        <taxon>Dothideomycetes</taxon>
        <taxon>Pleosporomycetidae</taxon>
        <taxon>Pleosporales</taxon>
        <taxon>Pleosporineae</taxon>
        <taxon>Pleosporaceae</taxon>
        <taxon>Pyrenophora</taxon>
    </lineage>
</organism>
<name>A0A834S7F5_9PLEO</name>
<dbReference type="SMART" id="SM00674">
    <property type="entry name" value="CENPB"/>
    <property type="match status" value="1"/>
</dbReference>
<dbReference type="PANTHER" id="PTHR19303">
    <property type="entry name" value="TRANSPOSON"/>
    <property type="match status" value="1"/>
</dbReference>
<feature type="compositionally biased region" description="Polar residues" evidence="2">
    <location>
        <begin position="600"/>
        <end position="617"/>
    </location>
</feature>
<evidence type="ECO:0000313" key="4">
    <source>
        <dbReference type="EMBL" id="KAF7576990.1"/>
    </source>
</evidence>
<dbReference type="EMBL" id="NQIK02000001">
    <property type="protein sequence ID" value="KAF7576990.1"/>
    <property type="molecule type" value="Genomic_DNA"/>
</dbReference>
<keyword evidence="1" id="KW-0238">DNA-binding</keyword>
<reference evidence="4 5" key="1">
    <citation type="journal article" date="2018" name="BMC Genomics">
        <title>Comparative genomics of the wheat fungal pathogen Pyrenophora tritici-repentis reveals chromosomal variations and genome plasticity.</title>
        <authorList>
            <person name="Moolhuijzen P."/>
            <person name="See P.T."/>
            <person name="Hane J.K."/>
            <person name="Shi G."/>
            <person name="Liu Z."/>
            <person name="Oliver R.P."/>
            <person name="Moffat C.S."/>
        </authorList>
    </citation>
    <scope>NUCLEOTIDE SEQUENCE [LARGE SCALE GENOMIC DNA]</scope>
    <source>
        <strain evidence="4">M4</strain>
    </source>
</reference>
<gene>
    <name evidence="4" type="ORF">PtrM4_012300</name>
</gene>
<dbReference type="PROSITE" id="PS51253">
    <property type="entry name" value="HTH_CENPB"/>
    <property type="match status" value="1"/>
</dbReference>
<dbReference type="InterPro" id="IPR004875">
    <property type="entry name" value="DDE_SF_endonuclease_dom"/>
</dbReference>
<feature type="compositionally biased region" description="Basic and acidic residues" evidence="2">
    <location>
        <begin position="500"/>
        <end position="556"/>
    </location>
</feature>
<dbReference type="RefSeq" id="XP_065965251.1">
    <property type="nucleotide sequence ID" value="XM_066103049.1"/>
</dbReference>